<dbReference type="EMBL" id="JZWT02000008">
    <property type="protein sequence ID" value="MFB6490365.1"/>
    <property type="molecule type" value="Genomic_DNA"/>
</dbReference>
<comment type="caution">
    <text evidence="1">The sequence shown here is derived from an EMBL/GenBank/DDBJ whole genome shotgun (WGS) entry which is preliminary data.</text>
</comment>
<sequence>MRGLEALEVAILLSISLAIIFAAVPYIIQTIFQIEASLEAKNMLAFITALADSLESDFAMAGTQRMYQIPSSYFGTFYVRTPSYTVTIQCGPTAWAFVIRGAVVGYNSSYAVFGNTMVRGLNGSLIVPLGEPVVAVNTTYPGAVKLYSRVVYVVGQSSIYLYTISASFKQSGAGGLLAYVVGPTNSTKVPNCANPTITVSGRLGSASASFSGTYNVYLVYNNVTFLWK</sequence>
<name>A0ACC6V052_9CREN</name>
<evidence type="ECO:0000313" key="2">
    <source>
        <dbReference type="Proteomes" id="UP000033636"/>
    </source>
</evidence>
<dbReference type="Proteomes" id="UP000033636">
    <property type="component" value="Unassembled WGS sequence"/>
</dbReference>
<evidence type="ECO:0000313" key="1">
    <source>
        <dbReference type="EMBL" id="MFB6490365.1"/>
    </source>
</evidence>
<reference evidence="1" key="1">
    <citation type="submission" date="2024-07" db="EMBL/GenBank/DDBJ databases">
        <title>Metagenome and Metagenome-Assembled Genomes of Archaea from a hot spring from the geothermal field of Los Azufres, Mexico.</title>
        <authorList>
            <person name="Marin-Paredes R."/>
            <person name="Martinez-Romero E."/>
            <person name="Servin-Garciduenas L.E."/>
        </authorList>
    </citation>
    <scope>NUCLEOTIDE SEQUENCE</scope>
</reference>
<gene>
    <name evidence="1" type="ORF">TU35_003805</name>
</gene>
<protein>
    <submittedName>
        <fullName evidence="1">Uncharacterized protein</fullName>
    </submittedName>
</protein>
<accession>A0ACC6V052</accession>
<proteinExistence type="predicted"/>
<organism evidence="1 2">
    <name type="scientific">Thermoproteus sp. AZ2</name>
    <dbReference type="NCBI Taxonomy" id="1609232"/>
    <lineage>
        <taxon>Archaea</taxon>
        <taxon>Thermoproteota</taxon>
        <taxon>Thermoprotei</taxon>
        <taxon>Thermoproteales</taxon>
        <taxon>Thermoproteaceae</taxon>
        <taxon>Thermoproteus</taxon>
    </lineage>
</organism>